<name>A0A8K1GWU8_9PASS</name>
<reference evidence="1" key="1">
    <citation type="submission" date="2019-04" db="EMBL/GenBank/DDBJ databases">
        <title>Genome assembly of Zosterops borbonicus 15179.</title>
        <authorList>
            <person name="Leroy T."/>
            <person name="Anselmetti Y."/>
            <person name="Tilak M.-K."/>
            <person name="Nabholz B."/>
        </authorList>
    </citation>
    <scope>NUCLEOTIDE SEQUENCE</scope>
    <source>
        <strain evidence="1">HGM_15179</strain>
        <tissue evidence="1">Muscle</tissue>
    </source>
</reference>
<evidence type="ECO:0000313" key="2">
    <source>
        <dbReference type="Proteomes" id="UP000796761"/>
    </source>
</evidence>
<dbReference type="OrthoDB" id="276744at2759"/>
<dbReference type="Proteomes" id="UP000796761">
    <property type="component" value="Unassembled WGS sequence"/>
</dbReference>
<proteinExistence type="predicted"/>
<keyword evidence="2" id="KW-1185">Reference proteome</keyword>
<comment type="caution">
    <text evidence="1">The sequence shown here is derived from an EMBL/GenBank/DDBJ whole genome shotgun (WGS) entry which is preliminary data.</text>
</comment>
<sequence>MIRGVQNLSYAERLKELGLFRLEKRRLRGYLIAAFQYLKEAYRKDGERLFTRGYIGKDKGKWLQTERV</sequence>
<dbReference type="AlphaFoldDB" id="A0A8K1GWU8"/>
<protein>
    <submittedName>
        <fullName evidence="1">Uncharacterized protein</fullName>
    </submittedName>
</protein>
<accession>A0A8K1GWU8</accession>
<gene>
    <name evidence="1" type="ORF">HGM15179_000180</name>
</gene>
<evidence type="ECO:0000313" key="1">
    <source>
        <dbReference type="EMBL" id="TRZ26939.1"/>
    </source>
</evidence>
<feature type="non-terminal residue" evidence="1">
    <location>
        <position position="68"/>
    </location>
</feature>
<dbReference type="EMBL" id="SWJQ01000002">
    <property type="protein sequence ID" value="TRZ26939.1"/>
    <property type="molecule type" value="Genomic_DNA"/>
</dbReference>
<organism evidence="1 2">
    <name type="scientific">Zosterops borbonicus</name>
    <dbReference type="NCBI Taxonomy" id="364589"/>
    <lineage>
        <taxon>Eukaryota</taxon>
        <taxon>Metazoa</taxon>
        <taxon>Chordata</taxon>
        <taxon>Craniata</taxon>
        <taxon>Vertebrata</taxon>
        <taxon>Euteleostomi</taxon>
        <taxon>Archelosauria</taxon>
        <taxon>Archosauria</taxon>
        <taxon>Dinosauria</taxon>
        <taxon>Saurischia</taxon>
        <taxon>Theropoda</taxon>
        <taxon>Coelurosauria</taxon>
        <taxon>Aves</taxon>
        <taxon>Neognathae</taxon>
        <taxon>Neoaves</taxon>
        <taxon>Telluraves</taxon>
        <taxon>Australaves</taxon>
        <taxon>Passeriformes</taxon>
        <taxon>Sylvioidea</taxon>
        <taxon>Zosteropidae</taxon>
        <taxon>Zosterops</taxon>
    </lineage>
</organism>